<dbReference type="GO" id="GO:0051920">
    <property type="term" value="F:peroxiredoxin activity"/>
    <property type="evidence" value="ECO:0007669"/>
    <property type="project" value="InterPro"/>
</dbReference>
<proteinExistence type="predicted"/>
<dbReference type="Gene3D" id="1.20.1290.10">
    <property type="entry name" value="AhpD-like"/>
    <property type="match status" value="1"/>
</dbReference>
<keyword evidence="2" id="KW-0575">Peroxidase</keyword>
<feature type="domain" description="Carboxymuconolactone decarboxylase-like" evidence="1">
    <location>
        <begin position="62"/>
        <end position="103"/>
    </location>
</feature>
<dbReference type="NCBIfam" id="TIGR01926">
    <property type="entry name" value="peroxid_rel"/>
    <property type="match status" value="1"/>
</dbReference>
<dbReference type="EMBL" id="VXRY01000058">
    <property type="protein sequence ID" value="MXY32775.1"/>
    <property type="molecule type" value="Genomic_DNA"/>
</dbReference>
<comment type="caution">
    <text evidence="2">The sequence shown here is derived from an EMBL/GenBank/DDBJ whole genome shotgun (WGS) entry which is preliminary data.</text>
</comment>
<dbReference type="PANTHER" id="PTHR35446">
    <property type="entry name" value="SI:CH211-175M2.5"/>
    <property type="match status" value="1"/>
</dbReference>
<dbReference type="AlphaFoldDB" id="A0A6B0XWS6"/>
<name>A0A6B0XWS6_9RHOB</name>
<dbReference type="Pfam" id="PF02627">
    <property type="entry name" value="CMD"/>
    <property type="match status" value="1"/>
</dbReference>
<dbReference type="InterPro" id="IPR003779">
    <property type="entry name" value="CMD-like"/>
</dbReference>
<accession>A0A6B0XWS6</accession>
<sequence>MSAVVRKFTRNVPEWRPRVVPVKLEEASEAQLDALSVTPSGTKVSDYVLTLAHDVESLKVRSPLFNAIMYDKGGMSRAEREIGAIGASMVNRCIYCAAVHAARHAQLEDSAEITDRLFLDGHAATLPDRDQAIFEFAIALSEAPPEAGQAQMLALREVGLDEAEILDLILSTALFGWANRLMHVLGDPVRSDGGEA</sequence>
<dbReference type="SUPFAM" id="SSF69118">
    <property type="entry name" value="AhpD-like"/>
    <property type="match status" value="1"/>
</dbReference>
<gene>
    <name evidence="2" type="ORF">F4Y60_01540</name>
</gene>
<evidence type="ECO:0000259" key="1">
    <source>
        <dbReference type="Pfam" id="PF02627"/>
    </source>
</evidence>
<dbReference type="InterPro" id="IPR029032">
    <property type="entry name" value="AhpD-like"/>
</dbReference>
<organism evidence="2">
    <name type="scientific">Boseongicola sp. SB0664_bin_43</name>
    <dbReference type="NCBI Taxonomy" id="2604844"/>
    <lineage>
        <taxon>Bacteria</taxon>
        <taxon>Pseudomonadati</taxon>
        <taxon>Pseudomonadota</taxon>
        <taxon>Alphaproteobacteria</taxon>
        <taxon>Rhodobacterales</taxon>
        <taxon>Paracoccaceae</taxon>
        <taxon>Boseongicola</taxon>
    </lineage>
</organism>
<protein>
    <submittedName>
        <fullName evidence="2">Peroxidase-related enzyme</fullName>
    </submittedName>
</protein>
<dbReference type="InterPro" id="IPR010195">
    <property type="entry name" value="Uncharacterised_peroxidase-rel"/>
</dbReference>
<evidence type="ECO:0000313" key="2">
    <source>
        <dbReference type="EMBL" id="MXY32775.1"/>
    </source>
</evidence>
<reference evidence="2" key="1">
    <citation type="submission" date="2019-09" db="EMBL/GenBank/DDBJ databases">
        <title>Characterisation of the sponge microbiome using genome-centric metagenomics.</title>
        <authorList>
            <person name="Engelberts J.P."/>
            <person name="Robbins S.J."/>
            <person name="De Goeij J.M."/>
            <person name="Aranda M."/>
            <person name="Bell S.C."/>
            <person name="Webster N.S."/>
        </authorList>
    </citation>
    <scope>NUCLEOTIDE SEQUENCE</scope>
    <source>
        <strain evidence="2">SB0664_bin_43</strain>
    </source>
</reference>
<dbReference type="PANTHER" id="PTHR35446:SF2">
    <property type="entry name" value="CARBOXYMUCONOLACTONE DECARBOXYLASE-LIKE DOMAIN-CONTAINING PROTEIN"/>
    <property type="match status" value="1"/>
</dbReference>
<keyword evidence="2" id="KW-0560">Oxidoreductase</keyword>